<sequence>MRSEKSVHIHPTISAQRHRGSAVASGLKIFRSTSRQMFAYIALSILVALLAPLLFTLWNYYNTSLRKIPVAPGAEFLFGHIRLMRTADTGVFQRKWSQTLPFGLFRIQFFLTWRVYVTDPKALSKILMTSAYDYPKPSQTRNFISLLLGQGLLVAEGAEHKKQRRALDSAFSLPRIKEITPIFWGPGRSLIKIWQDMVPSSSEFVRLDVLPWLSRCTLDIIGLAGFDYNFDSLHKPDDPLAHCYNKLFGDTEQFPLSVLLLTALNDYFPLALQLRSRLAYMKNIYRKETEVITQRLLEEKRSQMNRSEKKDILSVLVRDNLGSEDPLNDKEITDQCLTFLAAGHETTSTSLTWTLQRLAENPRVQDKLRRELLEAFPEDRDLSYDEINSLPYLTAVTREVLRLDSPVPSTSRQAQKDDVLCGYDIPKGTVLMIPPCIVHYHPDIWGLDAEQFRPERFIEQGGLPDAAKSPYANLAFLAGPRNCIGQKFALVEMKALLLGMIKEFVFEEDMKGQKVSRMSNMVMRPKSGKLYLKMRRYQA</sequence>
<dbReference type="GO" id="GO:0005506">
    <property type="term" value="F:iron ion binding"/>
    <property type="evidence" value="ECO:0007669"/>
    <property type="project" value="InterPro"/>
</dbReference>
<dbReference type="InParanoid" id="A0A2P6MTI5"/>
<dbReference type="AlphaFoldDB" id="A0A2P6MTI5"/>
<dbReference type="InterPro" id="IPR036396">
    <property type="entry name" value="Cyt_P450_sf"/>
</dbReference>
<keyword evidence="5" id="KW-0472">Membrane</keyword>
<evidence type="ECO:0000313" key="6">
    <source>
        <dbReference type="EMBL" id="PRP75019.1"/>
    </source>
</evidence>
<evidence type="ECO:0000256" key="4">
    <source>
        <dbReference type="PIRSR" id="PIRSR602403-1"/>
    </source>
</evidence>
<dbReference type="InterPro" id="IPR050121">
    <property type="entry name" value="Cytochrome_P450_monoxygenase"/>
</dbReference>
<feature type="binding site" description="axial binding residue" evidence="4">
    <location>
        <position position="483"/>
    </location>
    <ligand>
        <name>heme</name>
        <dbReference type="ChEBI" id="CHEBI:30413"/>
    </ligand>
    <ligandPart>
        <name>Fe</name>
        <dbReference type="ChEBI" id="CHEBI:18248"/>
    </ligandPart>
</feature>
<dbReference type="Pfam" id="PF00067">
    <property type="entry name" value="p450"/>
    <property type="match status" value="1"/>
</dbReference>
<keyword evidence="3 4" id="KW-0408">Iron</keyword>
<dbReference type="OrthoDB" id="19324at2759"/>
<keyword evidence="7" id="KW-1185">Reference proteome</keyword>
<comment type="similarity">
    <text evidence="1">Belongs to the cytochrome P450 family.</text>
</comment>
<dbReference type="EMBL" id="MDYQ01000421">
    <property type="protein sequence ID" value="PRP75019.1"/>
    <property type="molecule type" value="Genomic_DNA"/>
</dbReference>
<organism evidence="6 7">
    <name type="scientific">Planoprotostelium fungivorum</name>
    <dbReference type="NCBI Taxonomy" id="1890364"/>
    <lineage>
        <taxon>Eukaryota</taxon>
        <taxon>Amoebozoa</taxon>
        <taxon>Evosea</taxon>
        <taxon>Variosea</taxon>
        <taxon>Cavosteliida</taxon>
        <taxon>Cavosteliaceae</taxon>
        <taxon>Planoprotostelium</taxon>
    </lineage>
</organism>
<keyword evidence="5" id="KW-1133">Transmembrane helix</keyword>
<keyword evidence="5" id="KW-0812">Transmembrane</keyword>
<dbReference type="InterPro" id="IPR001128">
    <property type="entry name" value="Cyt_P450"/>
</dbReference>
<dbReference type="GO" id="GO:0004497">
    <property type="term" value="F:monooxygenase activity"/>
    <property type="evidence" value="ECO:0007669"/>
    <property type="project" value="InterPro"/>
</dbReference>
<evidence type="ECO:0000256" key="3">
    <source>
        <dbReference type="ARBA" id="ARBA00023004"/>
    </source>
</evidence>
<dbReference type="STRING" id="1890364.A0A2P6MTI5"/>
<evidence type="ECO:0000256" key="2">
    <source>
        <dbReference type="ARBA" id="ARBA00022723"/>
    </source>
</evidence>
<protein>
    <submittedName>
        <fullName evidence="6">Putative cytochrome P450</fullName>
    </submittedName>
</protein>
<gene>
    <name evidence="6" type="ORF">PROFUN_07412</name>
</gene>
<keyword evidence="2 4" id="KW-0479">Metal-binding</keyword>
<dbReference type="SUPFAM" id="SSF48264">
    <property type="entry name" value="Cytochrome P450"/>
    <property type="match status" value="1"/>
</dbReference>
<dbReference type="GO" id="GO:0020037">
    <property type="term" value="F:heme binding"/>
    <property type="evidence" value="ECO:0007669"/>
    <property type="project" value="InterPro"/>
</dbReference>
<accession>A0A2P6MTI5</accession>
<comment type="caution">
    <text evidence="6">The sequence shown here is derived from an EMBL/GenBank/DDBJ whole genome shotgun (WGS) entry which is preliminary data.</text>
</comment>
<dbReference type="PANTHER" id="PTHR24305">
    <property type="entry name" value="CYTOCHROME P450"/>
    <property type="match status" value="1"/>
</dbReference>
<dbReference type="PANTHER" id="PTHR24305:SF166">
    <property type="entry name" value="CYTOCHROME P450 12A4, MITOCHONDRIAL-RELATED"/>
    <property type="match status" value="1"/>
</dbReference>
<comment type="cofactor">
    <cofactor evidence="4">
        <name>heme</name>
        <dbReference type="ChEBI" id="CHEBI:30413"/>
    </cofactor>
</comment>
<dbReference type="CDD" id="cd11069">
    <property type="entry name" value="CYP_FUM15-like"/>
    <property type="match status" value="1"/>
</dbReference>
<reference evidence="6 7" key="1">
    <citation type="journal article" date="2018" name="Genome Biol. Evol.">
        <title>Multiple Roots of Fruiting Body Formation in Amoebozoa.</title>
        <authorList>
            <person name="Hillmann F."/>
            <person name="Forbes G."/>
            <person name="Novohradska S."/>
            <person name="Ferling I."/>
            <person name="Riege K."/>
            <person name="Groth M."/>
            <person name="Westermann M."/>
            <person name="Marz M."/>
            <person name="Spaller T."/>
            <person name="Winckler T."/>
            <person name="Schaap P."/>
            <person name="Glockner G."/>
        </authorList>
    </citation>
    <scope>NUCLEOTIDE SEQUENCE [LARGE SCALE GENOMIC DNA]</scope>
    <source>
        <strain evidence="6 7">Jena</strain>
    </source>
</reference>
<proteinExistence type="inferred from homology"/>
<evidence type="ECO:0000313" key="7">
    <source>
        <dbReference type="Proteomes" id="UP000241769"/>
    </source>
</evidence>
<keyword evidence="4" id="KW-0349">Heme</keyword>
<dbReference type="InterPro" id="IPR002403">
    <property type="entry name" value="Cyt_P450_E_grp-IV"/>
</dbReference>
<evidence type="ECO:0000256" key="1">
    <source>
        <dbReference type="ARBA" id="ARBA00010617"/>
    </source>
</evidence>
<dbReference type="Gene3D" id="1.10.630.10">
    <property type="entry name" value="Cytochrome P450"/>
    <property type="match status" value="1"/>
</dbReference>
<name>A0A2P6MTI5_9EUKA</name>
<dbReference type="GO" id="GO:0016705">
    <property type="term" value="F:oxidoreductase activity, acting on paired donors, with incorporation or reduction of molecular oxygen"/>
    <property type="evidence" value="ECO:0007669"/>
    <property type="project" value="InterPro"/>
</dbReference>
<dbReference type="Proteomes" id="UP000241769">
    <property type="component" value="Unassembled WGS sequence"/>
</dbReference>
<dbReference type="PRINTS" id="PR00465">
    <property type="entry name" value="EP450IV"/>
</dbReference>
<evidence type="ECO:0000256" key="5">
    <source>
        <dbReference type="SAM" id="Phobius"/>
    </source>
</evidence>
<feature type="transmembrane region" description="Helical" evidence="5">
    <location>
        <begin position="37"/>
        <end position="61"/>
    </location>
</feature>
<dbReference type="PRINTS" id="PR00385">
    <property type="entry name" value="P450"/>
</dbReference>